<dbReference type="PANTHER" id="PTHR33390">
    <property type="entry name" value="STRESS UP-REGULATED NOD 19 PROTEIN"/>
    <property type="match status" value="1"/>
</dbReference>
<feature type="signal peptide" evidence="1">
    <location>
        <begin position="1"/>
        <end position="29"/>
    </location>
</feature>
<organism evidence="2 3">
    <name type="scientific">Glycine soja</name>
    <name type="common">Wild soybean</name>
    <dbReference type="NCBI Taxonomy" id="3848"/>
    <lineage>
        <taxon>Eukaryota</taxon>
        <taxon>Viridiplantae</taxon>
        <taxon>Streptophyta</taxon>
        <taxon>Embryophyta</taxon>
        <taxon>Tracheophyta</taxon>
        <taxon>Spermatophyta</taxon>
        <taxon>Magnoliopsida</taxon>
        <taxon>eudicotyledons</taxon>
        <taxon>Gunneridae</taxon>
        <taxon>Pentapetalae</taxon>
        <taxon>rosids</taxon>
        <taxon>fabids</taxon>
        <taxon>Fabales</taxon>
        <taxon>Fabaceae</taxon>
        <taxon>Papilionoideae</taxon>
        <taxon>50 kb inversion clade</taxon>
        <taxon>NPAAA clade</taxon>
        <taxon>indigoferoid/millettioid clade</taxon>
        <taxon>Phaseoleae</taxon>
        <taxon>Glycine</taxon>
        <taxon>Glycine subgen. Soja</taxon>
    </lineage>
</organism>
<name>A0A445GSZ5_GLYSO</name>
<sequence length="333" mass="37362">MFNMRFVSQDWVVSCALILLVSCTTYSSASLGKPENNIKTSVFKSPKIELGPGLVSNKFYFDVDFPRGHIALKSFNAELVDESEKSVPLQETYLHHWLIIKYHQPKNVTHNNQTDIVFVRNSGFCQDGTLIQYFGLGSETRGTATDIPDPFGIEVGNPSEIPYGYDEKWLINVHAIDTRGVEDRLGCIECRCDLYNITKDADGNPLSPDYKGGLDCCPDNTTCRLNKGFKGPKRTLYLKYTVKWFSWDNYVVPLKIYILDVTDVLNVSKGGTPKHNCEVEYQVEPRSKGYNSSDVRKTSFPMQTGGYVIYGVGHQHAGAIASTLHGQVTYIII</sequence>
<accession>A0A445GSZ5</accession>
<reference evidence="2 3" key="1">
    <citation type="submission" date="2018-09" db="EMBL/GenBank/DDBJ databases">
        <title>A high-quality reference genome of wild soybean provides a powerful tool to mine soybean genomes.</title>
        <authorList>
            <person name="Xie M."/>
            <person name="Chung C.Y.L."/>
            <person name="Li M.-W."/>
            <person name="Wong F.-L."/>
            <person name="Chan T.-F."/>
            <person name="Lam H.-M."/>
        </authorList>
    </citation>
    <scope>NUCLEOTIDE SEQUENCE [LARGE SCALE GENOMIC DNA]</scope>
    <source>
        <strain evidence="3">cv. W05</strain>
        <tissue evidence="2">Hypocotyl of etiolated seedlings</tissue>
    </source>
</reference>
<dbReference type="Pfam" id="PF07712">
    <property type="entry name" value="SURNod19"/>
    <property type="match status" value="1"/>
</dbReference>
<protein>
    <recommendedName>
        <fullName evidence="4">Stress up-regulated Nod 19 protein</fullName>
    </recommendedName>
</protein>
<dbReference type="PROSITE" id="PS51257">
    <property type="entry name" value="PROKAR_LIPOPROTEIN"/>
    <property type="match status" value="1"/>
</dbReference>
<dbReference type="EMBL" id="QZWG01000015">
    <property type="protein sequence ID" value="RZB64410.1"/>
    <property type="molecule type" value="Genomic_DNA"/>
</dbReference>
<dbReference type="AlphaFoldDB" id="A0A445GSZ5"/>
<evidence type="ECO:0000313" key="2">
    <source>
        <dbReference type="EMBL" id="RZB64410.1"/>
    </source>
</evidence>
<dbReference type="Proteomes" id="UP000289340">
    <property type="component" value="Chromosome 15"/>
</dbReference>
<evidence type="ECO:0000256" key="1">
    <source>
        <dbReference type="SAM" id="SignalP"/>
    </source>
</evidence>
<dbReference type="InterPro" id="IPR011692">
    <property type="entry name" value="Stress_up-reg_Nod19"/>
</dbReference>
<gene>
    <name evidence="2" type="ORF">D0Y65_040778</name>
</gene>
<dbReference type="PANTHER" id="PTHR33390:SF5">
    <property type="entry name" value="STRESS UP-REGULATED NOD 19-RELATED"/>
    <property type="match status" value="1"/>
</dbReference>
<keyword evidence="3" id="KW-1185">Reference proteome</keyword>
<comment type="caution">
    <text evidence="2">The sequence shown here is derived from an EMBL/GenBank/DDBJ whole genome shotgun (WGS) entry which is preliminary data.</text>
</comment>
<feature type="chain" id="PRO_5019185255" description="Stress up-regulated Nod 19 protein" evidence="1">
    <location>
        <begin position="30"/>
        <end position="333"/>
    </location>
</feature>
<proteinExistence type="predicted"/>
<keyword evidence="1" id="KW-0732">Signal</keyword>
<evidence type="ECO:0000313" key="3">
    <source>
        <dbReference type="Proteomes" id="UP000289340"/>
    </source>
</evidence>
<evidence type="ECO:0008006" key="4">
    <source>
        <dbReference type="Google" id="ProtNLM"/>
    </source>
</evidence>